<organism evidence="10 11">
    <name type="scientific">Anaerostipes caccae (strain DSM 14662 / CCUG 47493 / JCM 13470 / NCIMB 13811 / L1-92)</name>
    <dbReference type="NCBI Taxonomy" id="411490"/>
    <lineage>
        <taxon>Bacteria</taxon>
        <taxon>Bacillati</taxon>
        <taxon>Bacillota</taxon>
        <taxon>Clostridia</taxon>
        <taxon>Lachnospirales</taxon>
        <taxon>Lachnospiraceae</taxon>
        <taxon>Anaerostipes</taxon>
    </lineage>
</organism>
<feature type="transmembrane region" description="Helical" evidence="9">
    <location>
        <begin position="116"/>
        <end position="137"/>
    </location>
</feature>
<sequence>MCGKGGKTMNISLWQAILIGVVYYLGITGTPWLTALGSTIIQKPLVAGVLVGCIMGDPVQGAIIGAAIQLPFIAYISAGGAPPTDPGLAGTLGTALAIAGGVKPTAAIAIAVPIGLLGTIIWVIHMTVDVFFVHAIDRAAAEGNMKKAKFLHIVPPQIFAFFLGCIPVALGCYFGSGAVTDIIHALEGRPLQALEVIGGLLPAIGIAMNLRAISKPGILLWYILGFIVAVYLNLETMPIAIIAGIVAYIYTSIIAKIDDAAVPAMAGGAGPDDDFDDDFE</sequence>
<keyword evidence="5" id="KW-0598">Phosphotransferase system</keyword>
<reference evidence="10" key="1">
    <citation type="submission" date="2007-11" db="EMBL/GenBank/DDBJ databases">
        <authorList>
            <person name="Fulton L."/>
            <person name="Clifton S."/>
            <person name="Fulton B."/>
            <person name="Xu J."/>
            <person name="Minx P."/>
            <person name="Pepin K.H."/>
            <person name="Johnson M."/>
            <person name="Thiruvilangam P."/>
            <person name="Bhonagiri V."/>
            <person name="Nash W.E."/>
            <person name="Mardis E.R."/>
            <person name="Wilson R.K."/>
        </authorList>
    </citation>
    <scope>NUCLEOTIDE SEQUENCE [LARGE SCALE GENOMIC DNA]</scope>
    <source>
        <strain evidence="10">DSM 14662</strain>
    </source>
</reference>
<evidence type="ECO:0000256" key="4">
    <source>
        <dbReference type="ARBA" id="ARBA00022597"/>
    </source>
</evidence>
<evidence type="ECO:0000313" key="11">
    <source>
        <dbReference type="Proteomes" id="UP000004935"/>
    </source>
</evidence>
<comment type="subcellular location">
    <subcellularLocation>
        <location evidence="1">Cell membrane</location>
        <topology evidence="1">Multi-pass membrane protein</topology>
    </subcellularLocation>
</comment>
<keyword evidence="11" id="KW-1185">Reference proteome</keyword>
<feature type="transmembrane region" description="Helical" evidence="9">
    <location>
        <begin position="45"/>
        <end position="76"/>
    </location>
</feature>
<dbReference type="AlphaFoldDB" id="B0MCY4"/>
<gene>
    <name evidence="10" type="ORF">ANACAC_01426</name>
</gene>
<dbReference type="GO" id="GO:0009401">
    <property type="term" value="P:phosphoenolpyruvate-dependent sugar phosphotransferase system"/>
    <property type="evidence" value="ECO:0007669"/>
    <property type="project" value="UniProtKB-KW"/>
</dbReference>
<evidence type="ECO:0000256" key="2">
    <source>
        <dbReference type="ARBA" id="ARBA00022448"/>
    </source>
</evidence>
<evidence type="ECO:0000256" key="9">
    <source>
        <dbReference type="SAM" id="Phobius"/>
    </source>
</evidence>
<dbReference type="eggNOG" id="COG3715">
    <property type="taxonomic scope" value="Bacteria"/>
</dbReference>
<evidence type="ECO:0000256" key="6">
    <source>
        <dbReference type="ARBA" id="ARBA00022692"/>
    </source>
</evidence>
<feature type="transmembrane region" description="Helical" evidence="9">
    <location>
        <begin position="191"/>
        <end position="210"/>
    </location>
</feature>
<reference evidence="10" key="2">
    <citation type="submission" date="2013-11" db="EMBL/GenBank/DDBJ databases">
        <title>Draft genome sequence of Anaerostipes caccae (DSM 14662).</title>
        <authorList>
            <person name="Sudarsanam P."/>
            <person name="Ley R."/>
            <person name="Guruge J."/>
            <person name="Turnbaugh P.J."/>
            <person name="Mahowald M."/>
            <person name="Liep D."/>
            <person name="Gordon J."/>
        </authorList>
    </citation>
    <scope>NUCLEOTIDE SEQUENCE</scope>
    <source>
        <strain evidence="10">DSM 14662</strain>
    </source>
</reference>
<feature type="transmembrane region" description="Helical" evidence="9">
    <location>
        <begin position="217"/>
        <end position="234"/>
    </location>
</feature>
<dbReference type="InterPro" id="IPR004700">
    <property type="entry name" value="PTS_IIC_man"/>
</dbReference>
<dbReference type="Proteomes" id="UP000004935">
    <property type="component" value="Unassembled WGS sequence"/>
</dbReference>
<evidence type="ECO:0000256" key="1">
    <source>
        <dbReference type="ARBA" id="ARBA00004651"/>
    </source>
</evidence>
<protein>
    <submittedName>
        <fullName evidence="10">PTS system sorbose-specific iic component</fullName>
    </submittedName>
</protein>
<feature type="transmembrane region" description="Helical" evidence="9">
    <location>
        <begin position="12"/>
        <end position="33"/>
    </location>
</feature>
<dbReference type="STRING" id="411490.ANACAC_01426"/>
<dbReference type="PANTHER" id="PTHR32502:SF8">
    <property type="entry name" value="N-ACETYLGALACTOSAMINE PERMEASE IIC COMPONENT 1"/>
    <property type="match status" value="1"/>
</dbReference>
<keyword evidence="8 9" id="KW-0472">Membrane</keyword>
<evidence type="ECO:0000256" key="5">
    <source>
        <dbReference type="ARBA" id="ARBA00022683"/>
    </source>
</evidence>
<evidence type="ECO:0000256" key="8">
    <source>
        <dbReference type="ARBA" id="ARBA00023136"/>
    </source>
</evidence>
<keyword evidence="4" id="KW-0762">Sugar transport</keyword>
<proteinExistence type="predicted"/>
<evidence type="ECO:0000256" key="3">
    <source>
        <dbReference type="ARBA" id="ARBA00022475"/>
    </source>
</evidence>
<keyword evidence="6 9" id="KW-0812">Transmembrane</keyword>
<dbReference type="EMBL" id="ABAX03000012">
    <property type="protein sequence ID" value="EDR97804.1"/>
    <property type="molecule type" value="Genomic_DNA"/>
</dbReference>
<keyword evidence="7 9" id="KW-1133">Transmembrane helix</keyword>
<dbReference type="HOGENOM" id="CLU_069101_3_1_9"/>
<name>B0MCY4_ANACD</name>
<keyword evidence="3" id="KW-1003">Cell membrane</keyword>
<evidence type="ECO:0000256" key="7">
    <source>
        <dbReference type="ARBA" id="ARBA00022989"/>
    </source>
</evidence>
<dbReference type="Pfam" id="PF03609">
    <property type="entry name" value="EII-Sor"/>
    <property type="match status" value="1"/>
</dbReference>
<comment type="caution">
    <text evidence="10">The sequence shown here is derived from an EMBL/GenBank/DDBJ whole genome shotgun (WGS) entry which is preliminary data.</text>
</comment>
<dbReference type="PROSITE" id="PS51106">
    <property type="entry name" value="PTS_EIIC_TYPE_4"/>
    <property type="match status" value="1"/>
</dbReference>
<dbReference type="PANTHER" id="PTHR32502">
    <property type="entry name" value="N-ACETYLGALACTOSAMINE PERMEASE II COMPONENT-RELATED"/>
    <property type="match status" value="1"/>
</dbReference>
<keyword evidence="2" id="KW-0813">Transport</keyword>
<evidence type="ECO:0000313" key="10">
    <source>
        <dbReference type="EMBL" id="EDR97804.1"/>
    </source>
</evidence>
<feature type="transmembrane region" description="Helical" evidence="9">
    <location>
        <begin position="88"/>
        <end position="110"/>
    </location>
</feature>
<feature type="transmembrane region" description="Helical" evidence="9">
    <location>
        <begin position="158"/>
        <end position="179"/>
    </location>
</feature>
<dbReference type="InterPro" id="IPR050303">
    <property type="entry name" value="GatZ_KbaZ_carbometab"/>
</dbReference>
<accession>B0MCY4</accession>
<dbReference type="GO" id="GO:0005886">
    <property type="term" value="C:plasma membrane"/>
    <property type="evidence" value="ECO:0007669"/>
    <property type="project" value="UniProtKB-SubCell"/>
</dbReference>